<evidence type="ECO:0000256" key="1">
    <source>
        <dbReference type="SAM" id="MobiDB-lite"/>
    </source>
</evidence>
<gene>
    <name evidence="2" type="ORF">CASFOL_026735</name>
</gene>
<name>A0ABD3CHW4_9LAMI</name>
<evidence type="ECO:0000313" key="3">
    <source>
        <dbReference type="Proteomes" id="UP001632038"/>
    </source>
</evidence>
<reference evidence="3" key="1">
    <citation type="journal article" date="2024" name="IScience">
        <title>Strigolactones Initiate the Formation of Haustorium-like Structures in Castilleja.</title>
        <authorList>
            <person name="Buerger M."/>
            <person name="Peterson D."/>
            <person name="Chory J."/>
        </authorList>
    </citation>
    <scope>NUCLEOTIDE SEQUENCE [LARGE SCALE GENOMIC DNA]</scope>
</reference>
<feature type="region of interest" description="Disordered" evidence="1">
    <location>
        <begin position="1"/>
        <end position="36"/>
    </location>
</feature>
<organism evidence="2 3">
    <name type="scientific">Castilleja foliolosa</name>
    <dbReference type="NCBI Taxonomy" id="1961234"/>
    <lineage>
        <taxon>Eukaryota</taxon>
        <taxon>Viridiplantae</taxon>
        <taxon>Streptophyta</taxon>
        <taxon>Embryophyta</taxon>
        <taxon>Tracheophyta</taxon>
        <taxon>Spermatophyta</taxon>
        <taxon>Magnoliopsida</taxon>
        <taxon>eudicotyledons</taxon>
        <taxon>Gunneridae</taxon>
        <taxon>Pentapetalae</taxon>
        <taxon>asterids</taxon>
        <taxon>lamiids</taxon>
        <taxon>Lamiales</taxon>
        <taxon>Orobanchaceae</taxon>
        <taxon>Pedicularideae</taxon>
        <taxon>Castillejinae</taxon>
        <taxon>Castilleja</taxon>
    </lineage>
</organism>
<comment type="caution">
    <text evidence="2">The sequence shown here is derived from an EMBL/GenBank/DDBJ whole genome shotgun (WGS) entry which is preliminary data.</text>
</comment>
<keyword evidence="3" id="KW-1185">Reference proteome</keyword>
<dbReference type="EMBL" id="JAVIJP010000034">
    <property type="protein sequence ID" value="KAL3629513.1"/>
    <property type="molecule type" value="Genomic_DNA"/>
</dbReference>
<accession>A0ABD3CHW4</accession>
<protein>
    <submittedName>
        <fullName evidence="2">Uncharacterized protein</fullName>
    </submittedName>
</protein>
<proteinExistence type="predicted"/>
<sequence>MVQPKIDDVAPHQLPHHHHQPNCPPTSDGLHHHHHHHIIKELLDGGAPWNSIHQISDHLQIGSESKNTRAAIAQKSPIHRSEKTERAKFSVALSKREIEEDAGSLDVSIANPKSNSIKSVSFPNLPELQTRVAIFTDGGDFPAIFWSYRRGRRFLQTAAIWRRFSGVTDAGGDFYRRRRFSGVTDAGGDDDDDDVAADVVPHHQFLV</sequence>
<dbReference type="AlphaFoldDB" id="A0ABD3CHW4"/>
<evidence type="ECO:0000313" key="2">
    <source>
        <dbReference type="EMBL" id="KAL3629513.1"/>
    </source>
</evidence>
<dbReference type="Proteomes" id="UP001632038">
    <property type="component" value="Unassembled WGS sequence"/>
</dbReference>
<feature type="compositionally biased region" description="Basic and acidic residues" evidence="1">
    <location>
        <begin position="1"/>
        <end position="10"/>
    </location>
</feature>